<dbReference type="EMBL" id="CADILG010000009">
    <property type="protein sequence ID" value="CAB3850142.1"/>
    <property type="molecule type" value="Genomic_DNA"/>
</dbReference>
<dbReference type="Proteomes" id="UP000494117">
    <property type="component" value="Unassembled WGS sequence"/>
</dbReference>
<evidence type="ECO:0000313" key="3">
    <source>
        <dbReference type="Proteomes" id="UP000494117"/>
    </source>
</evidence>
<dbReference type="NCBIfam" id="TIGR01644">
    <property type="entry name" value="phage_P2_V"/>
    <property type="match status" value="1"/>
</dbReference>
<reference evidence="2 3" key="1">
    <citation type="submission" date="2020-04" db="EMBL/GenBank/DDBJ databases">
        <authorList>
            <person name="De Canck E."/>
        </authorList>
    </citation>
    <scope>NUCLEOTIDE SEQUENCE [LARGE SCALE GENOMIC DNA]</scope>
    <source>
        <strain evidence="2 3">LMG 26858</strain>
    </source>
</reference>
<name>A0A6S7CIR0_9BURK</name>
<dbReference type="RefSeq" id="WP_175206583.1">
    <property type="nucleotide sequence ID" value="NZ_CADILG010000009.1"/>
</dbReference>
<dbReference type="AlphaFoldDB" id="A0A6S7CIR0"/>
<dbReference type="InterPro" id="IPR037026">
    <property type="entry name" value="Vgr_OB-fold_dom_sf"/>
</dbReference>
<sequence length="212" mass="21987">MAAMPDDIAEILRLLSNLIRIGTVFAVDLSARPAKVRVSTGGLQTDWLQWRETRAGSTTTWNPPTTGEQVIILCPGGDPAAGIVLAGLNSDAIPAPSDSPDEHVTVYPDGARIAYNHSAGALTATGITTLTAEVADASTLKCPEIKLDGNVTVTGLLTYMAGMSGRPGKGNNTQITGNITHEEGDLSSNGVVLHTHVHRNQGLGALTSGPTK</sequence>
<accession>A0A6S7CIR0</accession>
<evidence type="ECO:0000259" key="1">
    <source>
        <dbReference type="Pfam" id="PF04717"/>
    </source>
</evidence>
<dbReference type="InterPro" id="IPR006531">
    <property type="entry name" value="Gp5/Vgr_OB"/>
</dbReference>
<feature type="domain" description="Gp5/Type VI secretion system Vgr protein OB-fold" evidence="1">
    <location>
        <begin position="20"/>
        <end position="88"/>
    </location>
</feature>
<protein>
    <recommendedName>
        <fullName evidence="1">Gp5/Type VI secretion system Vgr protein OB-fold domain-containing protein</fullName>
    </recommendedName>
</protein>
<dbReference type="Gene3D" id="6.20.150.10">
    <property type="match status" value="1"/>
</dbReference>
<gene>
    <name evidence="2" type="ORF">LMG26858_01664</name>
</gene>
<evidence type="ECO:0000313" key="2">
    <source>
        <dbReference type="EMBL" id="CAB3850142.1"/>
    </source>
</evidence>
<proteinExistence type="predicted"/>
<dbReference type="Gene3D" id="2.40.50.230">
    <property type="entry name" value="Gp5 N-terminal domain"/>
    <property type="match status" value="1"/>
</dbReference>
<keyword evidence="3" id="KW-1185">Reference proteome</keyword>
<dbReference type="Pfam" id="PF04717">
    <property type="entry name" value="Phage_base_V"/>
    <property type="match status" value="1"/>
</dbReference>
<organism evidence="2 3">
    <name type="scientific">Achromobacter anxifer</name>
    <dbReference type="NCBI Taxonomy" id="1287737"/>
    <lineage>
        <taxon>Bacteria</taxon>
        <taxon>Pseudomonadati</taxon>
        <taxon>Pseudomonadota</taxon>
        <taxon>Betaproteobacteria</taxon>
        <taxon>Burkholderiales</taxon>
        <taxon>Alcaligenaceae</taxon>
        <taxon>Achromobacter</taxon>
    </lineage>
</organism>
<dbReference type="InterPro" id="IPR013046">
    <property type="entry name" value="GpV/Gp45"/>
</dbReference>